<dbReference type="EMBL" id="JAURVH010001527">
    <property type="protein sequence ID" value="KAK5914038.1"/>
    <property type="molecule type" value="Genomic_DNA"/>
</dbReference>
<evidence type="ECO:0000313" key="2">
    <source>
        <dbReference type="Proteomes" id="UP001331515"/>
    </source>
</evidence>
<gene>
    <name evidence="1" type="ORF">CgunFtcFv8_008505</name>
</gene>
<protein>
    <submittedName>
        <fullName evidence="1">Uncharacterized protein</fullName>
    </submittedName>
</protein>
<proteinExistence type="predicted"/>
<evidence type="ECO:0000313" key="1">
    <source>
        <dbReference type="EMBL" id="KAK5914038.1"/>
    </source>
</evidence>
<dbReference type="AlphaFoldDB" id="A0AAN8DAE2"/>
<sequence length="156" mass="17367">MPHFGAEQVEWHQHTDPGPNLPLNLSLPVYACLCLGPRLKMAPICLPHQHIYCTCLLAACHPHTLFPFIYLENPLEGEKKDNASLKSIEEVYSCWGQACLTSIENTHGHPERRTYTVPLIQPAGCPAQAHQQISLKATDSVVGHQSISSFSFTERI</sequence>
<reference evidence="1 2" key="1">
    <citation type="journal article" date="2023" name="Mol. Biol. Evol.">
        <title>Genomics of Secondarily Temperate Adaptation in the Only Non-Antarctic Icefish.</title>
        <authorList>
            <person name="Rivera-Colon A.G."/>
            <person name="Rayamajhi N."/>
            <person name="Minhas B.F."/>
            <person name="Madrigal G."/>
            <person name="Bilyk K.T."/>
            <person name="Yoon V."/>
            <person name="Hune M."/>
            <person name="Gregory S."/>
            <person name="Cheng C.H.C."/>
            <person name="Catchen J.M."/>
        </authorList>
    </citation>
    <scope>NUCLEOTIDE SEQUENCE [LARGE SCALE GENOMIC DNA]</scope>
    <source>
        <tissue evidence="1">White muscle</tissue>
    </source>
</reference>
<organism evidence="1 2">
    <name type="scientific">Champsocephalus gunnari</name>
    <name type="common">Mackerel icefish</name>
    <dbReference type="NCBI Taxonomy" id="52237"/>
    <lineage>
        <taxon>Eukaryota</taxon>
        <taxon>Metazoa</taxon>
        <taxon>Chordata</taxon>
        <taxon>Craniata</taxon>
        <taxon>Vertebrata</taxon>
        <taxon>Euteleostomi</taxon>
        <taxon>Actinopterygii</taxon>
        <taxon>Neopterygii</taxon>
        <taxon>Teleostei</taxon>
        <taxon>Neoteleostei</taxon>
        <taxon>Acanthomorphata</taxon>
        <taxon>Eupercaria</taxon>
        <taxon>Perciformes</taxon>
        <taxon>Notothenioidei</taxon>
        <taxon>Channichthyidae</taxon>
        <taxon>Champsocephalus</taxon>
    </lineage>
</organism>
<keyword evidence="2" id="KW-1185">Reference proteome</keyword>
<accession>A0AAN8DAE2</accession>
<name>A0AAN8DAE2_CHAGU</name>
<dbReference type="Proteomes" id="UP001331515">
    <property type="component" value="Unassembled WGS sequence"/>
</dbReference>
<comment type="caution">
    <text evidence="1">The sequence shown here is derived from an EMBL/GenBank/DDBJ whole genome shotgun (WGS) entry which is preliminary data.</text>
</comment>